<evidence type="ECO:0000313" key="9">
    <source>
        <dbReference type="Proteomes" id="UP000198717"/>
    </source>
</evidence>
<dbReference type="SUPFAM" id="SSF46689">
    <property type="entry name" value="Homeodomain-like"/>
    <property type="match status" value="1"/>
</dbReference>
<name>A0A511HLC3_9BACT</name>
<evidence type="ECO:0000313" key="8">
    <source>
        <dbReference type="EMBL" id="SDD22578.1"/>
    </source>
</evidence>
<dbReference type="InterPro" id="IPR050109">
    <property type="entry name" value="HTH-type_TetR-like_transc_reg"/>
</dbReference>
<evidence type="ECO:0000256" key="2">
    <source>
        <dbReference type="ARBA" id="ARBA00023125"/>
    </source>
</evidence>
<gene>
    <name evidence="7" type="ORF">MVI01_61650</name>
    <name evidence="8" type="ORF">SAMN04488504_10111</name>
</gene>
<evidence type="ECO:0000256" key="4">
    <source>
        <dbReference type="PROSITE-ProRule" id="PRU00335"/>
    </source>
</evidence>
<feature type="DNA-binding region" description="H-T-H motif" evidence="4">
    <location>
        <begin position="49"/>
        <end position="68"/>
    </location>
</feature>
<dbReference type="Proteomes" id="UP000321224">
    <property type="component" value="Unassembled WGS sequence"/>
</dbReference>
<feature type="region of interest" description="Disordered" evidence="5">
    <location>
        <begin position="1"/>
        <end position="28"/>
    </location>
</feature>
<keyword evidence="2 4" id="KW-0238">DNA-binding</keyword>
<dbReference type="PANTHER" id="PTHR30055:SF234">
    <property type="entry name" value="HTH-TYPE TRANSCRIPTIONAL REGULATOR BETI"/>
    <property type="match status" value="1"/>
</dbReference>
<evidence type="ECO:0000313" key="10">
    <source>
        <dbReference type="Proteomes" id="UP000321224"/>
    </source>
</evidence>
<accession>A0A511HLC3</accession>
<dbReference type="Gene3D" id="1.10.357.10">
    <property type="entry name" value="Tetracycline Repressor, domain 2"/>
    <property type="match status" value="1"/>
</dbReference>
<keyword evidence="3" id="KW-0804">Transcription</keyword>
<dbReference type="SUPFAM" id="SSF48498">
    <property type="entry name" value="Tetracyclin repressor-like, C-terminal domain"/>
    <property type="match status" value="1"/>
</dbReference>
<evidence type="ECO:0000256" key="5">
    <source>
        <dbReference type="SAM" id="MobiDB-lite"/>
    </source>
</evidence>
<dbReference type="GO" id="GO:0000976">
    <property type="term" value="F:transcription cis-regulatory region binding"/>
    <property type="evidence" value="ECO:0007669"/>
    <property type="project" value="TreeGrafter"/>
</dbReference>
<dbReference type="InterPro" id="IPR036271">
    <property type="entry name" value="Tet_transcr_reg_TetR-rel_C_sf"/>
</dbReference>
<dbReference type="GO" id="GO:0003700">
    <property type="term" value="F:DNA-binding transcription factor activity"/>
    <property type="evidence" value="ECO:0007669"/>
    <property type="project" value="TreeGrafter"/>
</dbReference>
<dbReference type="Proteomes" id="UP000198717">
    <property type="component" value="Unassembled WGS sequence"/>
</dbReference>
<evidence type="ECO:0000259" key="6">
    <source>
        <dbReference type="PROSITE" id="PS50977"/>
    </source>
</evidence>
<dbReference type="EMBL" id="BJVY01000046">
    <property type="protein sequence ID" value="GEL74381.1"/>
    <property type="molecule type" value="Genomic_DNA"/>
</dbReference>
<dbReference type="InterPro" id="IPR009057">
    <property type="entry name" value="Homeodomain-like_sf"/>
</dbReference>
<reference evidence="7 10" key="2">
    <citation type="submission" date="2019-07" db="EMBL/GenBank/DDBJ databases">
        <title>Whole genome shotgun sequence of Myxococcus virescens NBRC 100334.</title>
        <authorList>
            <person name="Hosoyama A."/>
            <person name="Uohara A."/>
            <person name="Ohji S."/>
            <person name="Ichikawa N."/>
        </authorList>
    </citation>
    <scope>NUCLEOTIDE SEQUENCE [LARGE SCALE GENOMIC DNA]</scope>
    <source>
        <strain evidence="7 10">NBRC 100334</strain>
    </source>
</reference>
<dbReference type="RefSeq" id="WP_090484112.1">
    <property type="nucleotide sequence ID" value="NZ_BJVY01000046.1"/>
</dbReference>
<dbReference type="PANTHER" id="PTHR30055">
    <property type="entry name" value="HTH-TYPE TRANSCRIPTIONAL REGULATOR RUTR"/>
    <property type="match status" value="1"/>
</dbReference>
<organism evidence="7 10">
    <name type="scientific">Myxococcus virescens</name>
    <dbReference type="NCBI Taxonomy" id="83456"/>
    <lineage>
        <taxon>Bacteria</taxon>
        <taxon>Pseudomonadati</taxon>
        <taxon>Myxococcota</taxon>
        <taxon>Myxococcia</taxon>
        <taxon>Myxococcales</taxon>
        <taxon>Cystobacterineae</taxon>
        <taxon>Myxococcaceae</taxon>
        <taxon>Myxococcus</taxon>
    </lineage>
</organism>
<dbReference type="PROSITE" id="PS50977">
    <property type="entry name" value="HTH_TETR_2"/>
    <property type="match status" value="1"/>
</dbReference>
<reference evidence="8 9" key="1">
    <citation type="submission" date="2016-10" db="EMBL/GenBank/DDBJ databases">
        <authorList>
            <person name="Varghese N."/>
            <person name="Submissions S."/>
        </authorList>
    </citation>
    <scope>NUCLEOTIDE SEQUENCE [LARGE SCALE GENOMIC DNA]</scope>
    <source>
        <strain evidence="8 9">DSM 2260</strain>
    </source>
</reference>
<proteinExistence type="predicted"/>
<dbReference type="AlphaFoldDB" id="A0A511HLC3"/>
<dbReference type="InterPro" id="IPR001647">
    <property type="entry name" value="HTH_TetR"/>
</dbReference>
<dbReference type="Pfam" id="PF00440">
    <property type="entry name" value="TetR_N"/>
    <property type="match status" value="1"/>
</dbReference>
<dbReference type="PRINTS" id="PR00455">
    <property type="entry name" value="HTHTETR"/>
</dbReference>
<protein>
    <submittedName>
        <fullName evidence="7">TetR family transcriptional regulator</fullName>
    </submittedName>
    <submittedName>
        <fullName evidence="8">Transcriptional regulator, TetR family</fullName>
    </submittedName>
</protein>
<keyword evidence="1" id="KW-0805">Transcription regulation</keyword>
<dbReference type="EMBL" id="FNAJ01000001">
    <property type="protein sequence ID" value="SDD22578.1"/>
    <property type="molecule type" value="Genomic_DNA"/>
</dbReference>
<comment type="caution">
    <text evidence="7">The sequence shown here is derived from an EMBL/GenBank/DDBJ whole genome shotgun (WGS) entry which is preliminary data.</text>
</comment>
<evidence type="ECO:0000256" key="1">
    <source>
        <dbReference type="ARBA" id="ARBA00023015"/>
    </source>
</evidence>
<evidence type="ECO:0000313" key="7">
    <source>
        <dbReference type="EMBL" id="GEL74381.1"/>
    </source>
</evidence>
<keyword evidence="9" id="KW-1185">Reference proteome</keyword>
<sequence length="249" mass="26733">MATRNKAGTTGGPKRGRPRGRTEQGHETRQRLYATALGFISARGYEATHLRDIAKEAGVSVGLLYRYFPSKRAIVLAMYDELSSAYAARAEALPAGAWRERFLFALRASLGVLGPHHEVLKALIPVLVGGEEDGLFAPQTAFSRQRVQAVFEDAVAGATDVPSNATVAHALGRLLYVAHLAVVLWWLLDKSPRQRATEGLVSMLAGLLPPAALLLRLPGAGSMVLGADALCRQALFGEPARAQAEEVTR</sequence>
<feature type="domain" description="HTH tetR-type" evidence="6">
    <location>
        <begin position="26"/>
        <end position="86"/>
    </location>
</feature>
<evidence type="ECO:0000256" key="3">
    <source>
        <dbReference type="ARBA" id="ARBA00023163"/>
    </source>
</evidence>